<protein>
    <recommendedName>
        <fullName evidence="3">DUF1559 domain-containing protein</fullName>
    </recommendedName>
</protein>
<organism evidence="1 2">
    <name type="scientific">Tautonia sociabilis</name>
    <dbReference type="NCBI Taxonomy" id="2080755"/>
    <lineage>
        <taxon>Bacteria</taxon>
        <taxon>Pseudomonadati</taxon>
        <taxon>Planctomycetota</taxon>
        <taxon>Planctomycetia</taxon>
        <taxon>Isosphaerales</taxon>
        <taxon>Isosphaeraceae</taxon>
        <taxon>Tautonia</taxon>
    </lineage>
</organism>
<keyword evidence="2" id="KW-1185">Reference proteome</keyword>
<evidence type="ECO:0008006" key="3">
    <source>
        <dbReference type="Google" id="ProtNLM"/>
    </source>
</evidence>
<reference evidence="1 2" key="1">
    <citation type="submission" date="2018-12" db="EMBL/GenBank/DDBJ databases">
        <authorList>
            <person name="Toschakov S.V."/>
        </authorList>
    </citation>
    <scope>NUCLEOTIDE SEQUENCE [LARGE SCALE GENOMIC DNA]</scope>
    <source>
        <strain evidence="1 2">GM2012</strain>
    </source>
</reference>
<sequence>MNDSTLFDEAFGQLDAQERTLLERAVAADPALAFRRDRLHRALDLLLDDGDDDLEPPPRLAERTLHRIARHADEPRTLEFAPNRPRFRWADVGVAAAVMLIGLMSLVPAVREQHRRADQLLCTDNLRQVGLALNQYATTHENYPFVDPSCPAAYVGAAFVQLRDAGLLPDPAVLDCPCGGITEDSRSLPAFDVILDRERRSPGTCRGDIHVDYAYHLGVRGGDGHPVPMTIRVSNHVPLVADQPPFRLDDSASSSRAPVGGVILAGNSPNHGGAGQNVLFTDGSVSWKRTRWIDAKDTDLYLNELKDIGPGVHQDDAVLSPCIMRFQP</sequence>
<evidence type="ECO:0000313" key="2">
    <source>
        <dbReference type="Proteomes" id="UP000280296"/>
    </source>
</evidence>
<comment type="caution">
    <text evidence="1">The sequence shown here is derived from an EMBL/GenBank/DDBJ whole genome shotgun (WGS) entry which is preliminary data.</text>
</comment>
<dbReference type="AlphaFoldDB" id="A0A432MJS8"/>
<dbReference type="RefSeq" id="WP_126725372.1">
    <property type="nucleotide sequence ID" value="NZ_RYZH01000018.1"/>
</dbReference>
<dbReference type="EMBL" id="RYZH01000018">
    <property type="protein sequence ID" value="RUL87662.1"/>
    <property type="molecule type" value="Genomic_DNA"/>
</dbReference>
<evidence type="ECO:0000313" key="1">
    <source>
        <dbReference type="EMBL" id="RUL87662.1"/>
    </source>
</evidence>
<name>A0A432MJS8_9BACT</name>
<gene>
    <name evidence="1" type="ORF">TsocGM_10760</name>
</gene>
<accession>A0A432MJS8</accession>
<reference evidence="1 2" key="2">
    <citation type="submission" date="2019-01" db="EMBL/GenBank/DDBJ databases">
        <title>Tautonia sociabilis, a novel thermotolerant planctomycete of Isosphaeraceae family, isolated from a 4000 m deep subterranean habitat.</title>
        <authorList>
            <person name="Kovaleva O.L."/>
            <person name="Elcheninov A.G."/>
            <person name="Van Heerden E."/>
            <person name="Toshchakov S.V."/>
            <person name="Novikov A."/>
            <person name="Bonch-Osmolovskaya E.A."/>
            <person name="Kublanov I.V."/>
        </authorList>
    </citation>
    <scope>NUCLEOTIDE SEQUENCE [LARGE SCALE GENOMIC DNA]</scope>
    <source>
        <strain evidence="1 2">GM2012</strain>
    </source>
</reference>
<dbReference type="Proteomes" id="UP000280296">
    <property type="component" value="Unassembled WGS sequence"/>
</dbReference>
<dbReference type="OrthoDB" id="277292at2"/>
<proteinExistence type="predicted"/>